<evidence type="ECO:0000256" key="4">
    <source>
        <dbReference type="ARBA" id="ARBA00022475"/>
    </source>
</evidence>
<keyword evidence="7 11" id="KW-0067">ATP-binding</keyword>
<dbReference type="PROSITE" id="PS50893">
    <property type="entry name" value="ABC_TRANSPORTER_2"/>
    <property type="match status" value="2"/>
</dbReference>
<dbReference type="InterPro" id="IPR015856">
    <property type="entry name" value="ABC_transpr_CbiO/EcfA_su"/>
</dbReference>
<dbReference type="EMBL" id="VYVN01000011">
    <property type="protein sequence ID" value="KAA9240028.1"/>
    <property type="molecule type" value="Genomic_DNA"/>
</dbReference>
<dbReference type="GO" id="GO:0043190">
    <property type="term" value="C:ATP-binding cassette (ABC) transporter complex"/>
    <property type="evidence" value="ECO:0007669"/>
    <property type="project" value="TreeGrafter"/>
</dbReference>
<dbReference type="Pfam" id="PF12558">
    <property type="entry name" value="DUF3744"/>
    <property type="match status" value="1"/>
</dbReference>
<feature type="domain" description="ABC transporter" evidence="10">
    <location>
        <begin position="281"/>
        <end position="521"/>
    </location>
</feature>
<comment type="caution">
    <text evidence="11">The sequence shown here is derived from an EMBL/GenBank/DDBJ whole genome shotgun (WGS) entry which is preliminary data.</text>
</comment>
<evidence type="ECO:0000256" key="5">
    <source>
        <dbReference type="ARBA" id="ARBA00022737"/>
    </source>
</evidence>
<sequence length="556" mass="63875">MSSPWIQMRHFSYRYPRQYRMALRDINITLNHGEKILILGANESGKSTFLKALKGELPEDGEFSGEIIHSGESAKPVDGTAIRDVIDEKIDDNPNESVNHHKKAIEKRWYELVDCELQPEEYQALSRGEKEIHRMSHILKEDNEIYIFDEPLKTLAPKQQKVFIDIIDDYHVHTDATIIISEHQLEAMMSRPIDRVLVFSEGRIVFDGQLKALLESGILNPLGIREPFYITAMRYAAYPLKDVYNIQDVHHIFGPQLRQRIKNWIMTLPRFRYQENKEVLLELDNVSALVNESNQRGLHNINLKINQEEMLSVVGPNGSGKTLLAQLCSGCLKPQTGTIKWLGQEIPLDQFDRLRQNVGLITNQDVTNISQSQAETVADYLALSPSIGEGDYQDDELKDKFNQVLAMVNLNNLLDFPLDHLSEISKLRLAMARSLLKNPKLLVVEEITEGRDFVHFRAIMNTLQVLNSQYQIAIMMTTHDIEVMLEYSRRTLIMSEGHLIIDALPVDVATMPAYLNKAGLRETSLTTFARQLDLVDPYTFIRKFVDYDREMQQNLD</sequence>
<dbReference type="RefSeq" id="WP_146743575.1">
    <property type="nucleotide sequence ID" value="NZ_QMGY01000002.1"/>
</dbReference>
<keyword evidence="4" id="KW-1003">Cell membrane</keyword>
<evidence type="ECO:0000256" key="6">
    <source>
        <dbReference type="ARBA" id="ARBA00022741"/>
    </source>
</evidence>
<dbReference type="Gene3D" id="3.40.50.300">
    <property type="entry name" value="P-loop containing nucleotide triphosphate hydrolases"/>
    <property type="match status" value="2"/>
</dbReference>
<dbReference type="SUPFAM" id="SSF52540">
    <property type="entry name" value="P-loop containing nucleoside triphosphate hydrolases"/>
    <property type="match status" value="2"/>
</dbReference>
<evidence type="ECO:0000256" key="7">
    <source>
        <dbReference type="ARBA" id="ARBA00022840"/>
    </source>
</evidence>
<dbReference type="PANTHER" id="PTHR43553">
    <property type="entry name" value="HEAVY METAL TRANSPORTER"/>
    <property type="match status" value="1"/>
</dbReference>
<dbReference type="Pfam" id="PF00005">
    <property type="entry name" value="ABC_tran"/>
    <property type="match status" value="2"/>
</dbReference>
<gene>
    <name evidence="11" type="ORF">F6I34_05320</name>
</gene>
<organism evidence="11 12">
    <name type="scientific">Aerococcus tenax</name>
    <dbReference type="NCBI Taxonomy" id="3078812"/>
    <lineage>
        <taxon>Bacteria</taxon>
        <taxon>Bacillati</taxon>
        <taxon>Bacillota</taxon>
        <taxon>Bacilli</taxon>
        <taxon>Lactobacillales</taxon>
        <taxon>Aerococcaceae</taxon>
        <taxon>Aerococcus</taxon>
    </lineage>
</organism>
<dbReference type="InterPro" id="IPR003593">
    <property type="entry name" value="AAA+_ATPase"/>
</dbReference>
<dbReference type="InterPro" id="IPR050095">
    <property type="entry name" value="ECF_ABC_transporter_ATP-bd"/>
</dbReference>
<evidence type="ECO:0000256" key="1">
    <source>
        <dbReference type="ARBA" id="ARBA00004202"/>
    </source>
</evidence>
<keyword evidence="8" id="KW-1278">Translocase</keyword>
<dbReference type="CDD" id="cd03225">
    <property type="entry name" value="ABC_cobalt_CbiO_domain1"/>
    <property type="match status" value="1"/>
</dbReference>
<dbReference type="AlphaFoldDB" id="A0A5N1BIS2"/>
<dbReference type="PANTHER" id="PTHR43553:SF26">
    <property type="entry name" value="ABC TRANSPORTER ATP-BINDING PROTEIN BC_2655-RELATED"/>
    <property type="match status" value="1"/>
</dbReference>
<keyword evidence="6" id="KW-0547">Nucleotide-binding</keyword>
<evidence type="ECO:0000313" key="12">
    <source>
        <dbReference type="Proteomes" id="UP000326476"/>
    </source>
</evidence>
<dbReference type="GO" id="GO:0005524">
    <property type="term" value="F:ATP binding"/>
    <property type="evidence" value="ECO:0007669"/>
    <property type="project" value="UniProtKB-KW"/>
</dbReference>
<evidence type="ECO:0000256" key="8">
    <source>
        <dbReference type="ARBA" id="ARBA00022967"/>
    </source>
</evidence>
<evidence type="ECO:0000256" key="3">
    <source>
        <dbReference type="ARBA" id="ARBA00022448"/>
    </source>
</evidence>
<comment type="similarity">
    <text evidence="2">Belongs to the ABC transporter superfamily.</text>
</comment>
<accession>A0A5N1BIS2</accession>
<dbReference type="InterPro" id="IPR003439">
    <property type="entry name" value="ABC_transporter-like_ATP-bd"/>
</dbReference>
<reference evidence="12" key="1">
    <citation type="submission" date="2019-09" db="EMBL/GenBank/DDBJ databases">
        <title>Draft genome sequence assemblies of isolates from the urinary tract.</title>
        <authorList>
            <person name="Mores C.R."/>
            <person name="Putonti C."/>
            <person name="Wolfe A.J."/>
        </authorList>
    </citation>
    <scope>NUCLEOTIDE SEQUENCE [LARGE SCALE GENOMIC DNA]</scope>
    <source>
        <strain evidence="12">UMB8614</strain>
    </source>
</reference>
<keyword evidence="3" id="KW-0813">Transport</keyword>
<feature type="domain" description="ABC transporter" evidence="10">
    <location>
        <begin position="6"/>
        <end position="226"/>
    </location>
</feature>
<dbReference type="GO" id="GO:0042626">
    <property type="term" value="F:ATPase-coupled transmembrane transporter activity"/>
    <property type="evidence" value="ECO:0007669"/>
    <property type="project" value="TreeGrafter"/>
</dbReference>
<evidence type="ECO:0000259" key="10">
    <source>
        <dbReference type="PROSITE" id="PS50893"/>
    </source>
</evidence>
<proteinExistence type="inferred from homology"/>
<keyword evidence="5" id="KW-0677">Repeat</keyword>
<dbReference type="InterPro" id="IPR022216">
    <property type="entry name" value="ABC_Co_transporter"/>
</dbReference>
<keyword evidence="12" id="KW-1185">Reference proteome</keyword>
<dbReference type="Proteomes" id="UP000326476">
    <property type="component" value="Unassembled WGS sequence"/>
</dbReference>
<name>A0A5N1BIS2_9LACT</name>
<keyword evidence="9" id="KW-0472">Membrane</keyword>
<evidence type="ECO:0000256" key="9">
    <source>
        <dbReference type="ARBA" id="ARBA00023136"/>
    </source>
</evidence>
<dbReference type="SMART" id="SM00382">
    <property type="entry name" value="AAA"/>
    <property type="match status" value="2"/>
</dbReference>
<dbReference type="InterPro" id="IPR027417">
    <property type="entry name" value="P-loop_NTPase"/>
</dbReference>
<evidence type="ECO:0000256" key="2">
    <source>
        <dbReference type="ARBA" id="ARBA00005417"/>
    </source>
</evidence>
<protein>
    <submittedName>
        <fullName evidence="11">ATP-binding cassette domain-containing protein</fullName>
    </submittedName>
</protein>
<evidence type="ECO:0000313" key="11">
    <source>
        <dbReference type="EMBL" id="KAA9240028.1"/>
    </source>
</evidence>
<comment type="subcellular location">
    <subcellularLocation>
        <location evidence="1">Cell membrane</location>
        <topology evidence="1">Peripheral membrane protein</topology>
    </subcellularLocation>
</comment>
<dbReference type="GO" id="GO:0016887">
    <property type="term" value="F:ATP hydrolysis activity"/>
    <property type="evidence" value="ECO:0007669"/>
    <property type="project" value="InterPro"/>
</dbReference>